<dbReference type="CDD" id="cd00130">
    <property type="entry name" value="PAS"/>
    <property type="match status" value="1"/>
</dbReference>
<keyword evidence="7" id="KW-0808">Transferase</keyword>
<feature type="transmembrane region" description="Helical" evidence="16">
    <location>
        <begin position="26"/>
        <end position="47"/>
    </location>
</feature>
<dbReference type="InterPro" id="IPR011006">
    <property type="entry name" value="CheY-like_superfamily"/>
</dbReference>
<dbReference type="InterPro" id="IPR003661">
    <property type="entry name" value="HisK_dim/P_dom"/>
</dbReference>
<evidence type="ECO:0000259" key="17">
    <source>
        <dbReference type="PROSITE" id="PS50109"/>
    </source>
</evidence>
<dbReference type="Pfam" id="PF00512">
    <property type="entry name" value="HisKA"/>
    <property type="match status" value="1"/>
</dbReference>
<dbReference type="EMBL" id="CABPSP010000016">
    <property type="protein sequence ID" value="VVE73219.1"/>
    <property type="molecule type" value="Genomic_DNA"/>
</dbReference>
<keyword evidence="10" id="KW-0067">ATP-binding</keyword>
<keyword evidence="5" id="KW-0997">Cell inner membrane</keyword>
<evidence type="ECO:0000256" key="5">
    <source>
        <dbReference type="ARBA" id="ARBA00022519"/>
    </source>
</evidence>
<feature type="modified residue" description="Phosphohistidine" evidence="14">
    <location>
        <position position="766"/>
    </location>
</feature>
<dbReference type="Gene3D" id="3.30.565.10">
    <property type="entry name" value="Histidine kinase-like ATPase, C-terminal domain"/>
    <property type="match status" value="1"/>
</dbReference>
<evidence type="ECO:0000256" key="10">
    <source>
        <dbReference type="ARBA" id="ARBA00022840"/>
    </source>
</evidence>
<name>A0A5E5AHU6_9BURK</name>
<keyword evidence="8 16" id="KW-0812">Transmembrane</keyword>
<accession>A0A5E5AHU6</accession>
<dbReference type="Proteomes" id="UP000383122">
    <property type="component" value="Unassembled WGS sequence"/>
</dbReference>
<dbReference type="PANTHER" id="PTHR43047">
    <property type="entry name" value="TWO-COMPONENT HISTIDINE PROTEIN KINASE"/>
    <property type="match status" value="1"/>
</dbReference>
<dbReference type="Gene3D" id="3.40.50.2300">
    <property type="match status" value="1"/>
</dbReference>
<dbReference type="RefSeq" id="WP_174991081.1">
    <property type="nucleotide sequence ID" value="NZ_CABPSP010000016.1"/>
</dbReference>
<evidence type="ECO:0000256" key="13">
    <source>
        <dbReference type="ARBA" id="ARBA00023136"/>
    </source>
</evidence>
<keyword evidence="6 15" id="KW-0597">Phosphoprotein</keyword>
<feature type="domain" description="Response regulatory" evidence="18">
    <location>
        <begin position="595"/>
        <end position="711"/>
    </location>
</feature>
<dbReference type="InterPro" id="IPR036097">
    <property type="entry name" value="HisK_dim/P_sf"/>
</dbReference>
<feature type="domain" description="Histidine kinase" evidence="17">
    <location>
        <begin position="342"/>
        <end position="562"/>
    </location>
</feature>
<dbReference type="NCBIfam" id="TIGR00229">
    <property type="entry name" value="sensory_box"/>
    <property type="match status" value="1"/>
</dbReference>
<dbReference type="SUPFAM" id="SSF55785">
    <property type="entry name" value="PYP-like sensor domain (PAS domain)"/>
    <property type="match status" value="1"/>
</dbReference>
<dbReference type="Pfam" id="PF02518">
    <property type="entry name" value="HATPase_c"/>
    <property type="match status" value="1"/>
</dbReference>
<dbReference type="SUPFAM" id="SSF55874">
    <property type="entry name" value="ATPase domain of HSP90 chaperone/DNA topoisomerase II/histidine kinase"/>
    <property type="match status" value="1"/>
</dbReference>
<keyword evidence="10" id="KW-0547">Nucleotide-binding</keyword>
<dbReference type="InterPro" id="IPR008207">
    <property type="entry name" value="Sig_transdc_His_kin_Hpt_dom"/>
</dbReference>
<dbReference type="SUPFAM" id="SSF47226">
    <property type="entry name" value="Histidine-containing phosphotransfer domain, HPT domain"/>
    <property type="match status" value="1"/>
</dbReference>
<dbReference type="EC" id="2.7.13.3" evidence="3"/>
<proteinExistence type="predicted"/>
<dbReference type="InterPro" id="IPR003594">
    <property type="entry name" value="HATPase_dom"/>
</dbReference>
<dbReference type="InterPro" id="IPR001789">
    <property type="entry name" value="Sig_transdc_resp-reg_receiver"/>
</dbReference>
<dbReference type="Gene3D" id="3.30.450.20">
    <property type="entry name" value="PAS domain"/>
    <property type="match status" value="1"/>
</dbReference>
<dbReference type="GO" id="GO:0006355">
    <property type="term" value="P:regulation of DNA-templated transcription"/>
    <property type="evidence" value="ECO:0007669"/>
    <property type="project" value="InterPro"/>
</dbReference>
<dbReference type="Pfam" id="PF01627">
    <property type="entry name" value="Hpt"/>
    <property type="match status" value="1"/>
</dbReference>
<comment type="subcellular location">
    <subcellularLocation>
        <location evidence="2">Cell inner membrane</location>
        <topology evidence="2">Multi-pass membrane protein</topology>
    </subcellularLocation>
</comment>
<dbReference type="CDD" id="cd17546">
    <property type="entry name" value="REC_hyHK_CKI1_RcsC-like"/>
    <property type="match status" value="1"/>
</dbReference>
<feature type="modified residue" description="4-aspartylphosphate" evidence="15">
    <location>
        <position position="644"/>
    </location>
</feature>
<dbReference type="InterPro" id="IPR000014">
    <property type="entry name" value="PAS"/>
</dbReference>
<dbReference type="AlphaFoldDB" id="A0A5E5AHU6"/>
<dbReference type="SUPFAM" id="SSF47384">
    <property type="entry name" value="Homodimeric domain of signal transducing histidine kinase"/>
    <property type="match status" value="1"/>
</dbReference>
<dbReference type="InterPro" id="IPR004358">
    <property type="entry name" value="Sig_transdc_His_kin-like_C"/>
</dbReference>
<evidence type="ECO:0000313" key="21">
    <source>
        <dbReference type="EMBL" id="VVE73219.1"/>
    </source>
</evidence>
<dbReference type="GO" id="GO:0000155">
    <property type="term" value="F:phosphorelay sensor kinase activity"/>
    <property type="evidence" value="ECO:0007669"/>
    <property type="project" value="InterPro"/>
</dbReference>
<sequence>MFPYAASWGQQRQSNIAGTEVANTHIGLMVVAFVLALSVLVIALLLIRLGQEIRWRMRTEQSLRFQIGLQAAVMEAVPTPLFLQDENGRYLAVNPALEEATGLLAEQLIGKPTDGAGLFDVDEWSKIESSLTQVRATSARVKGSTFYTTLDGERREALYWVRACTGGADHPDTVLAAFLDVADLRKMQRREVELKQQLVELTQSVPIGIFQLRYLPKVGFSLSFVNAPAFRMLGVSSDVAEHLLLAFGQALSEPARYRLIRSLLRGSCHDQATDMEIELSRLSNEEEVVRIVAVPSDGKAEGMLWNGYVQDITQARRQSLALSDAKCNAEAASAAKDALLATVSHELRTPLSGVKGILELLEHAELGEEEQRLVGIGRSAASILSAILEDILAFSAATQGELKVVPRNVSIVAVAREAAALIEPSAEKKGLSLEVDVAPGLACSYVADDRRLAQVLLNLLGNSVKFTESGRVVLRVSSRSVDLSRDLVTLEVSDTGMGIAPDEVAMIFEPFVRGHGANRDKPGVGLGLSISRAIVESMGGRISVSRFEEHGTTMSVELTLPIARSVVVDSLASEPPELAKPPPDGNWLRGKQRMHVLVVDDAQLNRDLLQLQLARLAMTCDVASDGAQALRLLRSKRYDLIITDYAMPGMDGPELIARIRGELGHAAVPIYVLTAHLSTTLRAACLEAGANEVLLKPLDLVTLQSKLGTEQVADDAVLNARSALSLEENPALRTRLIAALDELLAELRLPGTLKARDAAKLREIAHRTAGTAAWFGLNELATTARETEDWLDGGNFDDDSARSLIRAIDLVVKRLSNPL</sequence>
<organism evidence="21 22">
    <name type="scientific">Pandoraea anapnoica</name>
    <dbReference type="NCBI Taxonomy" id="2508301"/>
    <lineage>
        <taxon>Bacteria</taxon>
        <taxon>Pseudomonadati</taxon>
        <taxon>Pseudomonadota</taxon>
        <taxon>Betaproteobacteria</taxon>
        <taxon>Burkholderiales</taxon>
        <taxon>Burkholderiaceae</taxon>
        <taxon>Pandoraea</taxon>
    </lineage>
</organism>
<dbReference type="Pfam" id="PF00989">
    <property type="entry name" value="PAS"/>
    <property type="match status" value="1"/>
</dbReference>
<dbReference type="InterPro" id="IPR035965">
    <property type="entry name" value="PAS-like_dom_sf"/>
</dbReference>
<dbReference type="PROSITE" id="PS50894">
    <property type="entry name" value="HPT"/>
    <property type="match status" value="1"/>
</dbReference>
<keyword evidence="13 16" id="KW-0472">Membrane</keyword>
<feature type="domain" description="PAS" evidence="19">
    <location>
        <begin position="73"/>
        <end position="111"/>
    </location>
</feature>
<evidence type="ECO:0000256" key="4">
    <source>
        <dbReference type="ARBA" id="ARBA00022475"/>
    </source>
</evidence>
<dbReference type="CDD" id="cd00082">
    <property type="entry name" value="HisKA"/>
    <property type="match status" value="1"/>
</dbReference>
<evidence type="ECO:0000256" key="11">
    <source>
        <dbReference type="ARBA" id="ARBA00022989"/>
    </source>
</evidence>
<dbReference type="PROSITE" id="PS50112">
    <property type="entry name" value="PAS"/>
    <property type="match status" value="1"/>
</dbReference>
<dbReference type="InterPro" id="IPR013767">
    <property type="entry name" value="PAS_fold"/>
</dbReference>
<evidence type="ECO:0000256" key="9">
    <source>
        <dbReference type="ARBA" id="ARBA00022777"/>
    </source>
</evidence>
<dbReference type="PROSITE" id="PS50109">
    <property type="entry name" value="HIS_KIN"/>
    <property type="match status" value="1"/>
</dbReference>
<evidence type="ECO:0000256" key="3">
    <source>
        <dbReference type="ARBA" id="ARBA00012438"/>
    </source>
</evidence>
<gene>
    <name evidence="21" type="ORF">PAN31117_04659</name>
</gene>
<protein>
    <recommendedName>
        <fullName evidence="3">histidine kinase</fullName>
        <ecNumber evidence="3">2.7.13.3</ecNumber>
    </recommendedName>
</protein>
<dbReference type="InterPro" id="IPR036890">
    <property type="entry name" value="HATPase_C_sf"/>
</dbReference>
<dbReference type="PRINTS" id="PR00344">
    <property type="entry name" value="BCTRLSENSOR"/>
</dbReference>
<keyword evidence="4" id="KW-1003">Cell membrane</keyword>
<evidence type="ECO:0000256" key="14">
    <source>
        <dbReference type="PROSITE-ProRule" id="PRU00110"/>
    </source>
</evidence>
<evidence type="ECO:0000256" key="15">
    <source>
        <dbReference type="PROSITE-ProRule" id="PRU00169"/>
    </source>
</evidence>
<evidence type="ECO:0000256" key="16">
    <source>
        <dbReference type="SAM" id="Phobius"/>
    </source>
</evidence>
<evidence type="ECO:0000256" key="12">
    <source>
        <dbReference type="ARBA" id="ARBA00023012"/>
    </source>
</evidence>
<evidence type="ECO:0000256" key="2">
    <source>
        <dbReference type="ARBA" id="ARBA00004429"/>
    </source>
</evidence>
<evidence type="ECO:0000259" key="20">
    <source>
        <dbReference type="PROSITE" id="PS50894"/>
    </source>
</evidence>
<dbReference type="GO" id="GO:0005886">
    <property type="term" value="C:plasma membrane"/>
    <property type="evidence" value="ECO:0007669"/>
    <property type="project" value="UniProtKB-SubCell"/>
</dbReference>
<keyword evidence="9 21" id="KW-0418">Kinase</keyword>
<evidence type="ECO:0000256" key="1">
    <source>
        <dbReference type="ARBA" id="ARBA00000085"/>
    </source>
</evidence>
<evidence type="ECO:0000313" key="22">
    <source>
        <dbReference type="Proteomes" id="UP000383122"/>
    </source>
</evidence>
<evidence type="ECO:0000256" key="8">
    <source>
        <dbReference type="ARBA" id="ARBA00022692"/>
    </source>
</evidence>
<dbReference type="InterPro" id="IPR005467">
    <property type="entry name" value="His_kinase_dom"/>
</dbReference>
<dbReference type="SMART" id="SM00387">
    <property type="entry name" value="HATPase_c"/>
    <property type="match status" value="1"/>
</dbReference>
<keyword evidence="11 16" id="KW-1133">Transmembrane helix</keyword>
<keyword evidence="12" id="KW-0902">Two-component regulatory system</keyword>
<evidence type="ECO:0000256" key="7">
    <source>
        <dbReference type="ARBA" id="ARBA00022679"/>
    </source>
</evidence>
<dbReference type="PROSITE" id="PS50110">
    <property type="entry name" value="RESPONSE_REGULATORY"/>
    <property type="match status" value="1"/>
</dbReference>
<evidence type="ECO:0000259" key="19">
    <source>
        <dbReference type="PROSITE" id="PS50112"/>
    </source>
</evidence>
<evidence type="ECO:0000259" key="18">
    <source>
        <dbReference type="PROSITE" id="PS50110"/>
    </source>
</evidence>
<feature type="domain" description="HPt" evidence="20">
    <location>
        <begin position="725"/>
        <end position="819"/>
    </location>
</feature>
<dbReference type="SMART" id="SM00448">
    <property type="entry name" value="REC"/>
    <property type="match status" value="1"/>
</dbReference>
<dbReference type="InterPro" id="IPR036641">
    <property type="entry name" value="HPT_dom_sf"/>
</dbReference>
<dbReference type="SUPFAM" id="SSF52172">
    <property type="entry name" value="CheY-like"/>
    <property type="match status" value="1"/>
</dbReference>
<dbReference type="SMART" id="SM00388">
    <property type="entry name" value="HisKA"/>
    <property type="match status" value="1"/>
</dbReference>
<dbReference type="Gene3D" id="1.20.120.160">
    <property type="entry name" value="HPT domain"/>
    <property type="match status" value="1"/>
</dbReference>
<dbReference type="PANTHER" id="PTHR43047:SF64">
    <property type="entry name" value="HISTIDINE KINASE CONTAINING CHEY-HOMOLOGOUS RECEIVER DOMAIN AND PAS DOMAIN-RELATED"/>
    <property type="match status" value="1"/>
</dbReference>
<dbReference type="CDD" id="cd16922">
    <property type="entry name" value="HATPase_EvgS-ArcB-TorS-like"/>
    <property type="match status" value="1"/>
</dbReference>
<reference evidence="21 22" key="1">
    <citation type="submission" date="2019-08" db="EMBL/GenBank/DDBJ databases">
        <authorList>
            <person name="Peeters C."/>
        </authorList>
    </citation>
    <scope>NUCLEOTIDE SEQUENCE [LARGE SCALE GENOMIC DNA]</scope>
    <source>
        <strain evidence="21 22">LMG 31117</strain>
    </source>
</reference>
<dbReference type="Pfam" id="PF00072">
    <property type="entry name" value="Response_reg"/>
    <property type="match status" value="1"/>
</dbReference>
<comment type="catalytic activity">
    <reaction evidence="1">
        <text>ATP + protein L-histidine = ADP + protein N-phospho-L-histidine.</text>
        <dbReference type="EC" id="2.7.13.3"/>
    </reaction>
</comment>
<keyword evidence="22" id="KW-1185">Reference proteome</keyword>
<dbReference type="Gene3D" id="1.10.287.130">
    <property type="match status" value="1"/>
</dbReference>
<evidence type="ECO:0000256" key="6">
    <source>
        <dbReference type="ARBA" id="ARBA00022553"/>
    </source>
</evidence>